<dbReference type="RefSeq" id="WP_071062746.1">
    <property type="nucleotide sequence ID" value="NZ_MKIE01000004.1"/>
</dbReference>
<organism evidence="1 2">
    <name type="scientific">Andreesenia angusta</name>
    <dbReference type="NCBI Taxonomy" id="39480"/>
    <lineage>
        <taxon>Bacteria</taxon>
        <taxon>Bacillati</taxon>
        <taxon>Bacillota</taxon>
        <taxon>Tissierellia</taxon>
        <taxon>Tissierellales</taxon>
        <taxon>Gottschalkiaceae</taxon>
        <taxon>Andreesenia</taxon>
    </lineage>
</organism>
<keyword evidence="1" id="KW-0966">Cell projection</keyword>
<dbReference type="EMBL" id="MKIE01000004">
    <property type="protein sequence ID" value="OHW62154.1"/>
    <property type="molecule type" value="Genomic_DNA"/>
</dbReference>
<keyword evidence="1" id="KW-0489">Methyltransferase</keyword>
<evidence type="ECO:0000313" key="1">
    <source>
        <dbReference type="EMBL" id="OHW62154.1"/>
    </source>
</evidence>
<name>A0A1S1V6L7_9FIRM</name>
<comment type="caution">
    <text evidence="1">The sequence shown here is derived from an EMBL/GenBank/DDBJ whole genome shotgun (WGS) entry which is preliminary data.</text>
</comment>
<dbReference type="AlphaFoldDB" id="A0A1S1V6L7"/>
<dbReference type="Proteomes" id="UP000180254">
    <property type="component" value="Unassembled WGS sequence"/>
</dbReference>
<evidence type="ECO:0000313" key="2">
    <source>
        <dbReference type="Proteomes" id="UP000180254"/>
    </source>
</evidence>
<proteinExistence type="predicted"/>
<accession>A0A1S1V6L7</accession>
<dbReference type="GO" id="GO:0032259">
    <property type="term" value="P:methylation"/>
    <property type="evidence" value="ECO:0007669"/>
    <property type="project" value="UniProtKB-KW"/>
</dbReference>
<dbReference type="GO" id="GO:0008168">
    <property type="term" value="F:methyltransferase activity"/>
    <property type="evidence" value="ECO:0007669"/>
    <property type="project" value="UniProtKB-KW"/>
</dbReference>
<reference evidence="1 2" key="1">
    <citation type="submission" date="2016-09" db="EMBL/GenBank/DDBJ databases">
        <title>Genome sequence of Eubacterium angustum.</title>
        <authorList>
            <person name="Poehlein A."/>
            <person name="Daniel R."/>
        </authorList>
    </citation>
    <scope>NUCLEOTIDE SEQUENCE [LARGE SCALE GENOMIC DNA]</scope>
    <source>
        <strain evidence="1 2">DSM 1989</strain>
    </source>
</reference>
<gene>
    <name evidence="1" type="ORF">EUAN_12230</name>
</gene>
<dbReference type="STRING" id="39480.EUAN_12230"/>
<keyword evidence="1" id="KW-0808">Transferase</keyword>
<keyword evidence="1" id="KW-0969">Cilium</keyword>
<keyword evidence="1" id="KW-0282">Flagellum</keyword>
<dbReference type="InterPro" id="IPR005358">
    <property type="entry name" value="Puta_zinc/iron-chelating_dom"/>
</dbReference>
<protein>
    <submittedName>
        <fullName evidence="1">Flagellin N-methylase</fullName>
    </submittedName>
</protein>
<sequence>MIKKKEMLKLYRTLDKYQEKLRIQDPYWEKCSPCKNKGQCCINSTTMILNSESTIIKSHIKKLDEDIKEVLRHNIDNDILCPFRDEKGCMIHDVRPFICRITPYTSSLNNNSINKYKIGYLVDSSDCMQLKTYEQDIEGSDLIKQYKSQIFADLPISDDGKTRKYLNSDYLKKNDKTHLKVLQESGIEVIDFLKREYKSLFKE</sequence>
<dbReference type="Pfam" id="PF03692">
    <property type="entry name" value="CxxCxxCC"/>
    <property type="match status" value="1"/>
</dbReference>
<keyword evidence="2" id="KW-1185">Reference proteome</keyword>